<dbReference type="STRING" id="525904.Tter_0680"/>
<dbReference type="OrthoDB" id="9814777at2"/>
<dbReference type="HOGENOM" id="CLU_2412231_0_0_0"/>
<dbReference type="RefSeq" id="WP_012874632.1">
    <property type="nucleotide sequence ID" value="NC_013525.1"/>
</dbReference>
<proteinExistence type="predicted"/>
<accession>D1CF91</accession>
<organism evidence="1 2">
    <name type="scientific">Thermobaculum terrenum (strain ATCC BAA-798 / CCMEE 7001 / YNP1)</name>
    <dbReference type="NCBI Taxonomy" id="525904"/>
    <lineage>
        <taxon>Bacteria</taxon>
        <taxon>Bacillati</taxon>
        <taxon>Chloroflexota</taxon>
        <taxon>Chloroflexia</taxon>
        <taxon>Candidatus Thermobaculales</taxon>
        <taxon>Candidatus Thermobaculaceae</taxon>
        <taxon>Thermobaculum</taxon>
    </lineage>
</organism>
<dbReference type="EMBL" id="CP001825">
    <property type="protein sequence ID" value="ACZ41597.1"/>
    <property type="molecule type" value="Genomic_DNA"/>
</dbReference>
<evidence type="ECO:0000313" key="1">
    <source>
        <dbReference type="EMBL" id="ACZ41597.1"/>
    </source>
</evidence>
<reference evidence="2" key="1">
    <citation type="journal article" date="2010" name="Stand. Genomic Sci.">
        <title>Complete genome sequence of 'Thermobaculum terrenum' type strain (YNP1).</title>
        <authorList>
            <person name="Kiss H."/>
            <person name="Cleland D."/>
            <person name="Lapidus A."/>
            <person name="Lucas S."/>
            <person name="Glavina Del Rio T."/>
            <person name="Nolan M."/>
            <person name="Tice H."/>
            <person name="Han C."/>
            <person name="Goodwin L."/>
            <person name="Pitluck S."/>
            <person name="Liolios K."/>
            <person name="Ivanova N."/>
            <person name="Mavromatis K."/>
            <person name="Ovchinnikova G."/>
            <person name="Pati A."/>
            <person name="Chen A."/>
            <person name="Palaniappan K."/>
            <person name="Land M."/>
            <person name="Hauser L."/>
            <person name="Chang Y."/>
            <person name="Jeffries C."/>
            <person name="Lu M."/>
            <person name="Brettin T."/>
            <person name="Detter J."/>
            <person name="Goker M."/>
            <person name="Tindall B."/>
            <person name="Beck B."/>
            <person name="McDermott T."/>
            <person name="Woyke T."/>
            <person name="Bristow J."/>
            <person name="Eisen J."/>
            <person name="Markowitz V."/>
            <person name="Hugenholtz P."/>
            <person name="Kyrpides N."/>
            <person name="Klenk H."/>
            <person name="Cheng J."/>
        </authorList>
    </citation>
    <scope>NUCLEOTIDE SEQUENCE [LARGE SCALE GENOMIC DNA]</scope>
    <source>
        <strain evidence="2">ATCC BAA-798 / YNP1</strain>
    </source>
</reference>
<gene>
    <name evidence="1" type="ordered locus">Tter_0680</name>
</gene>
<dbReference type="AlphaFoldDB" id="D1CF91"/>
<dbReference type="KEGG" id="ttr:Tter_0680"/>
<sequence length="92" mass="10965">MHNTDTSRQCAICGHPLPEDHFYIEERWSKSEVESSHITPQRLSRSQIDDQGRYVFYFCRWRHLGDFLSECGLTSTQRRERDEHADSTYQKA</sequence>
<keyword evidence="2" id="KW-1185">Reference proteome</keyword>
<protein>
    <submittedName>
        <fullName evidence="1">Uncharacterized protein</fullName>
    </submittedName>
</protein>
<name>D1CF91_THET1</name>
<evidence type="ECO:0000313" key="2">
    <source>
        <dbReference type="Proteomes" id="UP000000323"/>
    </source>
</evidence>
<dbReference type="Proteomes" id="UP000000323">
    <property type="component" value="Chromosome 1"/>
</dbReference>